<dbReference type="InterPro" id="IPR025746">
    <property type="entry name" value="PilX_N_dom"/>
</dbReference>
<dbReference type="Proteomes" id="UP000887222">
    <property type="component" value="Unassembled WGS sequence"/>
</dbReference>
<evidence type="ECO:0008006" key="5">
    <source>
        <dbReference type="Google" id="ProtNLM"/>
    </source>
</evidence>
<dbReference type="EMBL" id="BPMK01000021">
    <property type="protein sequence ID" value="GIZ53835.1"/>
    <property type="molecule type" value="Genomic_DNA"/>
</dbReference>
<feature type="domain" description="PilX/PilW C-terminal" evidence="1">
    <location>
        <begin position="146"/>
        <end position="192"/>
    </location>
</feature>
<accession>A0ABQ4Q9F8</accession>
<keyword evidence="4" id="KW-1185">Reference proteome</keyword>
<comment type="caution">
    <text evidence="3">The sequence shown here is derived from an EMBL/GenBank/DDBJ whole genome shotgun (WGS) entry which is preliminary data.</text>
</comment>
<dbReference type="Pfam" id="PF13681">
    <property type="entry name" value="PilX"/>
    <property type="match status" value="1"/>
</dbReference>
<dbReference type="RefSeq" id="WP_220810250.1">
    <property type="nucleotide sequence ID" value="NZ_BPMK01000021.1"/>
</dbReference>
<evidence type="ECO:0000259" key="1">
    <source>
        <dbReference type="Pfam" id="PF13681"/>
    </source>
</evidence>
<protein>
    <recommendedName>
        <fullName evidence="5">Type IV pilus assembly protein PilX</fullName>
    </recommendedName>
</protein>
<gene>
    <name evidence="3" type="ORF">NCCP691_38490</name>
</gene>
<organism evidence="3 4">
    <name type="scientific">Noviherbaspirillum aridicola</name>
    <dbReference type="NCBI Taxonomy" id="2849687"/>
    <lineage>
        <taxon>Bacteria</taxon>
        <taxon>Pseudomonadati</taxon>
        <taxon>Pseudomonadota</taxon>
        <taxon>Betaproteobacteria</taxon>
        <taxon>Burkholderiales</taxon>
        <taxon>Oxalobacteraceae</taxon>
        <taxon>Noviherbaspirillum</taxon>
    </lineage>
</organism>
<name>A0ABQ4Q9F8_9BURK</name>
<sequence>MRTSLFATQRGLSLAVVLMMLVIVLLLALAGARNALLAEKASRNDRDRQQALRAAEAALLDAQTEIMQSGQAPRHEVLAGRTVADLAPGTCVDAVDDPLLGVCRPSPTDTVPPSLRSWLRDGEAGCPGVPYGRFTGRHFPHGEGPLPIQPPHYLIEVLEGGPPGRRERRFRITAIGFGPRAGAHVILQAWFRIAGAGQGGERLAWRELTDWSSDEQNEH</sequence>
<evidence type="ECO:0000313" key="4">
    <source>
        <dbReference type="Proteomes" id="UP000887222"/>
    </source>
</evidence>
<evidence type="ECO:0000259" key="2">
    <source>
        <dbReference type="Pfam" id="PF14341"/>
    </source>
</evidence>
<feature type="domain" description="Type 4 fimbrial biogenesis protein PilX N-terminal" evidence="2">
    <location>
        <begin position="10"/>
        <end position="59"/>
    </location>
</feature>
<evidence type="ECO:0000313" key="3">
    <source>
        <dbReference type="EMBL" id="GIZ53835.1"/>
    </source>
</evidence>
<dbReference type="Pfam" id="PF14341">
    <property type="entry name" value="PilX_N"/>
    <property type="match status" value="1"/>
</dbReference>
<proteinExistence type="predicted"/>
<dbReference type="InterPro" id="IPR025205">
    <property type="entry name" value="PilX/PilW_C"/>
</dbReference>
<reference evidence="3 4" key="1">
    <citation type="journal article" date="2022" name="Int. J. Syst. Evol. Microbiol.">
        <title>Noviherbaspirillum aridicola sp. nov., isolated from an arid soil in Pakistan.</title>
        <authorList>
            <person name="Khan I.U."/>
            <person name="Saqib M."/>
            <person name="Amin A."/>
            <person name="Hussain F."/>
            <person name="Li L."/>
            <person name="Liu Y.H."/>
            <person name="Fang B.Z."/>
            <person name="Ahmed I."/>
            <person name="Li W.J."/>
        </authorList>
    </citation>
    <scope>NUCLEOTIDE SEQUENCE [LARGE SCALE GENOMIC DNA]</scope>
    <source>
        <strain evidence="3 4">NCCP-691</strain>
    </source>
</reference>